<evidence type="ECO:0000313" key="1">
    <source>
        <dbReference type="EMBL" id="OTP70672.1"/>
    </source>
</evidence>
<gene>
    <name evidence="1" type="ORF">PAMC26577_26820</name>
</gene>
<dbReference type="EMBL" id="NBTZ01000106">
    <property type="protein sequence ID" value="OTP70672.1"/>
    <property type="molecule type" value="Genomic_DNA"/>
</dbReference>
<name>A0A242MH93_CABSO</name>
<protein>
    <submittedName>
        <fullName evidence="1">Uncharacterized protein</fullName>
    </submittedName>
</protein>
<reference evidence="1 2" key="1">
    <citation type="submission" date="2017-03" db="EMBL/GenBank/DDBJ databases">
        <title>Genome analysis of strain PAMC 26577.</title>
        <authorList>
            <person name="Oh H.-M."/>
            <person name="Yang J.-A."/>
        </authorList>
    </citation>
    <scope>NUCLEOTIDE SEQUENCE [LARGE SCALE GENOMIC DNA]</scope>
    <source>
        <strain evidence="1 2">PAMC 26577</strain>
    </source>
</reference>
<comment type="caution">
    <text evidence="1">The sequence shown here is derived from an EMBL/GenBank/DDBJ whole genome shotgun (WGS) entry which is preliminary data.</text>
</comment>
<dbReference type="Proteomes" id="UP000195221">
    <property type="component" value="Unassembled WGS sequence"/>
</dbReference>
<organism evidence="1 2">
    <name type="scientific">Caballeronia sordidicola</name>
    <name type="common">Burkholderia sordidicola</name>
    <dbReference type="NCBI Taxonomy" id="196367"/>
    <lineage>
        <taxon>Bacteria</taxon>
        <taxon>Pseudomonadati</taxon>
        <taxon>Pseudomonadota</taxon>
        <taxon>Betaproteobacteria</taxon>
        <taxon>Burkholderiales</taxon>
        <taxon>Burkholderiaceae</taxon>
        <taxon>Caballeronia</taxon>
    </lineage>
</organism>
<sequence length="39" mass="4394">MIAAVGRVKSEMKPLNLYSGNILTRFKTIVNVSFHCKNL</sequence>
<evidence type="ECO:0000313" key="2">
    <source>
        <dbReference type="Proteomes" id="UP000195221"/>
    </source>
</evidence>
<proteinExistence type="predicted"/>
<dbReference type="AlphaFoldDB" id="A0A242MH93"/>
<accession>A0A242MH93</accession>